<keyword evidence="2" id="KW-0808">Transferase</keyword>
<dbReference type="EMBL" id="FOCI01000018">
    <property type="protein sequence ID" value="SEN47427.1"/>
    <property type="molecule type" value="Genomic_DNA"/>
</dbReference>
<reference evidence="2 3" key="1">
    <citation type="submission" date="2016-10" db="EMBL/GenBank/DDBJ databases">
        <authorList>
            <person name="de Groot N.N."/>
        </authorList>
    </citation>
    <scope>NUCLEOTIDE SEQUENCE [LARGE SCALE GENOMIC DNA]</scope>
    <source>
        <strain evidence="2 3">DSM 16213</strain>
    </source>
</reference>
<dbReference type="AlphaFoldDB" id="A0A1H8GVC5"/>
<dbReference type="Gene3D" id="3.90.550.10">
    <property type="entry name" value="Spore Coat Polysaccharide Biosynthesis Protein SpsA, Chain A"/>
    <property type="match status" value="1"/>
</dbReference>
<dbReference type="Proteomes" id="UP000199585">
    <property type="component" value="Unassembled WGS sequence"/>
</dbReference>
<evidence type="ECO:0000259" key="1">
    <source>
        <dbReference type="Pfam" id="PF00535"/>
    </source>
</evidence>
<dbReference type="SUPFAM" id="SSF53448">
    <property type="entry name" value="Nucleotide-diphospho-sugar transferases"/>
    <property type="match status" value="1"/>
</dbReference>
<dbReference type="CDD" id="cd00761">
    <property type="entry name" value="Glyco_tranf_GTA_type"/>
    <property type="match status" value="1"/>
</dbReference>
<gene>
    <name evidence="2" type="ORF">SAMN04488003_1181</name>
</gene>
<dbReference type="STRING" id="245187.SAMN04488003_1181"/>
<keyword evidence="3" id="KW-1185">Reference proteome</keyword>
<organism evidence="2 3">
    <name type="scientific">Loktanella fryxellensis</name>
    <dbReference type="NCBI Taxonomy" id="245187"/>
    <lineage>
        <taxon>Bacteria</taxon>
        <taxon>Pseudomonadati</taxon>
        <taxon>Pseudomonadota</taxon>
        <taxon>Alphaproteobacteria</taxon>
        <taxon>Rhodobacterales</taxon>
        <taxon>Roseobacteraceae</taxon>
        <taxon>Loktanella</taxon>
    </lineage>
</organism>
<feature type="domain" description="Glycosyltransferase 2-like" evidence="1">
    <location>
        <begin position="49"/>
        <end position="165"/>
    </location>
</feature>
<evidence type="ECO:0000313" key="3">
    <source>
        <dbReference type="Proteomes" id="UP000199585"/>
    </source>
</evidence>
<feature type="non-terminal residue" evidence="2">
    <location>
        <position position="231"/>
    </location>
</feature>
<evidence type="ECO:0000313" key="2">
    <source>
        <dbReference type="EMBL" id="SEN47427.1"/>
    </source>
</evidence>
<proteinExistence type="predicted"/>
<dbReference type="InterPro" id="IPR029044">
    <property type="entry name" value="Nucleotide-diphossugar_trans"/>
</dbReference>
<accession>A0A1H8GVC5</accession>
<sequence>MTASTTVHRPEEVIAGLRAALLRAERNGPDAARLFAHEAEYLAAPDGISIVVPVHNGAAEMGPLLLSLRNQSLARNRFEVVFALNGCTDGSRAMVDDFAAISGVATVVLDDPVPSVARARNAALQRVRFRQTTFVDHDDHLSRDYLAECVVLGDCRSVVVANIVKLEGGNLVEDYAQTVVAHGFETSHVHGPHDIDLCYRTALLHKSERDSCCESSVVAGPHEQTDITYLQ</sequence>
<dbReference type="RefSeq" id="WP_143058028.1">
    <property type="nucleotide sequence ID" value="NZ_FOCI01000018.1"/>
</dbReference>
<protein>
    <submittedName>
        <fullName evidence="2">Glycosyl transferase family 2</fullName>
    </submittedName>
</protein>
<dbReference type="GO" id="GO:0016740">
    <property type="term" value="F:transferase activity"/>
    <property type="evidence" value="ECO:0007669"/>
    <property type="project" value="UniProtKB-KW"/>
</dbReference>
<dbReference type="OrthoDB" id="9797391at2"/>
<dbReference type="Pfam" id="PF00535">
    <property type="entry name" value="Glycos_transf_2"/>
    <property type="match status" value="1"/>
</dbReference>
<name>A0A1H8GVC5_9RHOB</name>
<dbReference type="InterPro" id="IPR001173">
    <property type="entry name" value="Glyco_trans_2-like"/>
</dbReference>